<dbReference type="InterPro" id="IPR048254">
    <property type="entry name" value="CDP_ALCOHOL_P_TRANSF_CS"/>
</dbReference>
<keyword evidence="5 12" id="KW-0812">Transmembrane</keyword>
<evidence type="ECO:0000256" key="10">
    <source>
        <dbReference type="ARBA" id="ARBA00023264"/>
    </source>
</evidence>
<gene>
    <name evidence="13" type="ORF">EVOR1521_LOCUS16938</name>
</gene>
<evidence type="ECO:0000256" key="8">
    <source>
        <dbReference type="ARBA" id="ARBA00023136"/>
    </source>
</evidence>
<dbReference type="AlphaFoldDB" id="A0AA36MYT1"/>
<feature type="transmembrane region" description="Helical" evidence="12">
    <location>
        <begin position="168"/>
        <end position="187"/>
    </location>
</feature>
<comment type="caution">
    <text evidence="13">The sequence shown here is derived from an EMBL/GenBank/DDBJ whole genome shotgun (WGS) entry which is preliminary data.</text>
</comment>
<dbReference type="GO" id="GO:0043337">
    <property type="term" value="F:cardiolipin synthase (CMP-forming)"/>
    <property type="evidence" value="ECO:0007669"/>
    <property type="project" value="TreeGrafter"/>
</dbReference>
<keyword evidence="3" id="KW-0444">Lipid biosynthesis</keyword>
<comment type="similarity">
    <text evidence="2">Belongs to the autoinducer-2 exporter (AI-2E) (TC 2.A.86) family.</text>
</comment>
<dbReference type="PROSITE" id="PS00379">
    <property type="entry name" value="CDP_ALCOHOL_P_TRANSF"/>
    <property type="match status" value="1"/>
</dbReference>
<dbReference type="PANTHER" id="PTHR14269:SF60">
    <property type="entry name" value="CARDIOLIPIN SYNTHASE (CMP-FORMING)"/>
    <property type="match status" value="1"/>
</dbReference>
<evidence type="ECO:0000256" key="1">
    <source>
        <dbReference type="ARBA" id="ARBA00004141"/>
    </source>
</evidence>
<protein>
    <recommendedName>
        <fullName evidence="15">AI-2E family transporter</fullName>
    </recommendedName>
</protein>
<dbReference type="Pfam" id="PF01594">
    <property type="entry name" value="AI-2E_transport"/>
    <property type="match status" value="1"/>
</dbReference>
<sequence>MTVPNAITLARIAAVPLLGWLMVTGQWMPAFWLFAAAGLSDAVDGIIARWFNQGSVLGAWLDPVADKALLVTAFVLLAAAGLVPFWLVALAVLRDVLILAGVGIAQWRGKPLTIRPMFVSKATTAAQIALITLVLGANAFSIAASPAIAAVVWATAALTLASFATYGVVFAFFWVGALVVMIAFLYVFRSILLPFLAGLALAYFLDPVADFFERRGLSRLAATSLILALFVLVFALALLVIVPVLASQLVEFIDRLPSYLARIRELAAALPIDAGWLNGLLDLESGQLPAGVDQLLAQSASFLSGIAQGIWSSGMALLNIVGLFVVTPVVAFYMLLDWDRMIARIDACIPRDHLETVRAISRDVDGAIAGFIRGQGTVCLILGLFYAIALTIAGLNFGLLIGLFAGLISFIPYVGSLVGLVLSIGVALVQFWPDWIMILVIAAIFFGGQAVEGNILQPKLVGDSVGLHPVWLMFALFAFGSFLGFTGMLIAVPAAAAVGVLVRFAVGRYLDSDLYAGSSEDQGR</sequence>
<evidence type="ECO:0000256" key="11">
    <source>
        <dbReference type="RuleBase" id="RU003750"/>
    </source>
</evidence>
<feature type="transmembrane region" description="Helical" evidence="12">
    <location>
        <begin position="378"/>
        <end position="404"/>
    </location>
</feature>
<feature type="transmembrane region" description="Helical" evidence="12">
    <location>
        <begin position="6"/>
        <end position="23"/>
    </location>
</feature>
<feature type="transmembrane region" description="Helical" evidence="12">
    <location>
        <begin position="224"/>
        <end position="246"/>
    </location>
</feature>
<evidence type="ECO:0008006" key="15">
    <source>
        <dbReference type="Google" id="ProtNLM"/>
    </source>
</evidence>
<comment type="similarity">
    <text evidence="11">Belongs to the CDP-alcohol phosphatidyltransferase class-I family.</text>
</comment>
<keyword evidence="4 11" id="KW-0808">Transferase</keyword>
<dbReference type="Proteomes" id="UP001178507">
    <property type="component" value="Unassembled WGS sequence"/>
</dbReference>
<feature type="transmembrane region" description="Helical" evidence="12">
    <location>
        <begin position="310"/>
        <end position="336"/>
    </location>
</feature>
<evidence type="ECO:0000256" key="2">
    <source>
        <dbReference type="ARBA" id="ARBA00009773"/>
    </source>
</evidence>
<name>A0AA36MYT1_9DINO</name>
<dbReference type="EMBL" id="CAUJNA010002223">
    <property type="protein sequence ID" value="CAJ1391674.1"/>
    <property type="molecule type" value="Genomic_DNA"/>
</dbReference>
<keyword evidence="7" id="KW-0443">Lipid metabolism</keyword>
<dbReference type="Gene3D" id="1.20.120.1760">
    <property type="match status" value="1"/>
</dbReference>
<evidence type="ECO:0000256" key="3">
    <source>
        <dbReference type="ARBA" id="ARBA00022516"/>
    </source>
</evidence>
<dbReference type="GO" id="GO:0005739">
    <property type="term" value="C:mitochondrion"/>
    <property type="evidence" value="ECO:0007669"/>
    <property type="project" value="TreeGrafter"/>
</dbReference>
<comment type="subcellular location">
    <subcellularLocation>
        <location evidence="1">Membrane</location>
        <topology evidence="1">Multi-pass membrane protein</topology>
    </subcellularLocation>
</comment>
<reference evidence="13" key="1">
    <citation type="submission" date="2023-08" db="EMBL/GenBank/DDBJ databases">
        <authorList>
            <person name="Chen Y."/>
            <person name="Shah S."/>
            <person name="Dougan E. K."/>
            <person name="Thang M."/>
            <person name="Chan C."/>
        </authorList>
    </citation>
    <scope>NUCLEOTIDE SEQUENCE</scope>
</reference>
<keyword evidence="14" id="KW-1185">Reference proteome</keyword>
<accession>A0AA36MYT1</accession>
<keyword evidence="10" id="KW-1208">Phospholipid metabolism</keyword>
<dbReference type="InterPro" id="IPR050324">
    <property type="entry name" value="CDP-alcohol_PTase-I"/>
</dbReference>
<feature type="transmembrane region" description="Helical" evidence="12">
    <location>
        <begin position="410"/>
        <end position="428"/>
    </location>
</feature>
<evidence type="ECO:0000256" key="5">
    <source>
        <dbReference type="ARBA" id="ARBA00022692"/>
    </source>
</evidence>
<dbReference type="PANTHER" id="PTHR14269">
    <property type="entry name" value="CDP-DIACYLGLYCEROL--GLYCEROL-3-PHOSPHATE 3-PHOSPHATIDYLTRANSFERASE-RELATED"/>
    <property type="match status" value="1"/>
</dbReference>
<keyword evidence="9" id="KW-0594">Phospholipid biosynthesis</keyword>
<keyword evidence="6 12" id="KW-1133">Transmembrane helix</keyword>
<evidence type="ECO:0000256" key="6">
    <source>
        <dbReference type="ARBA" id="ARBA00022989"/>
    </source>
</evidence>
<evidence type="ECO:0000313" key="13">
    <source>
        <dbReference type="EMBL" id="CAJ1391674.1"/>
    </source>
</evidence>
<proteinExistence type="inferred from homology"/>
<organism evidence="13 14">
    <name type="scientific">Effrenium voratum</name>
    <dbReference type="NCBI Taxonomy" id="2562239"/>
    <lineage>
        <taxon>Eukaryota</taxon>
        <taxon>Sar</taxon>
        <taxon>Alveolata</taxon>
        <taxon>Dinophyceae</taxon>
        <taxon>Suessiales</taxon>
        <taxon>Symbiodiniaceae</taxon>
        <taxon>Effrenium</taxon>
    </lineage>
</organism>
<dbReference type="InterPro" id="IPR002549">
    <property type="entry name" value="AI-2E-like"/>
</dbReference>
<feature type="transmembrane region" description="Helical" evidence="12">
    <location>
        <begin position="471"/>
        <end position="502"/>
    </location>
</feature>
<evidence type="ECO:0000256" key="9">
    <source>
        <dbReference type="ARBA" id="ARBA00023209"/>
    </source>
</evidence>
<feature type="transmembrane region" description="Helical" evidence="12">
    <location>
        <begin position="71"/>
        <end position="97"/>
    </location>
</feature>
<evidence type="ECO:0000256" key="7">
    <source>
        <dbReference type="ARBA" id="ARBA00023098"/>
    </source>
</evidence>
<evidence type="ECO:0000313" key="14">
    <source>
        <dbReference type="Proteomes" id="UP001178507"/>
    </source>
</evidence>
<feature type="transmembrane region" description="Helical" evidence="12">
    <location>
        <begin position="435"/>
        <end position="451"/>
    </location>
</feature>
<dbReference type="GO" id="GO:0016020">
    <property type="term" value="C:membrane"/>
    <property type="evidence" value="ECO:0007669"/>
    <property type="project" value="UniProtKB-SubCell"/>
</dbReference>
<evidence type="ECO:0000256" key="4">
    <source>
        <dbReference type="ARBA" id="ARBA00022679"/>
    </source>
</evidence>
<keyword evidence="8 12" id="KW-0472">Membrane</keyword>
<dbReference type="InterPro" id="IPR043130">
    <property type="entry name" value="CDP-OH_PTrfase_TM_dom"/>
</dbReference>
<dbReference type="Pfam" id="PF01066">
    <property type="entry name" value="CDP-OH_P_transf"/>
    <property type="match status" value="1"/>
</dbReference>
<dbReference type="InterPro" id="IPR000462">
    <property type="entry name" value="CDP-OH_P_trans"/>
</dbReference>
<evidence type="ECO:0000256" key="12">
    <source>
        <dbReference type="SAM" id="Phobius"/>
    </source>
</evidence>
<dbReference type="GO" id="GO:0032049">
    <property type="term" value="P:cardiolipin biosynthetic process"/>
    <property type="evidence" value="ECO:0007669"/>
    <property type="project" value="TreeGrafter"/>
</dbReference>